<dbReference type="Pfam" id="PF07811">
    <property type="entry name" value="TadE"/>
    <property type="match status" value="1"/>
</dbReference>
<evidence type="ECO:0000256" key="1">
    <source>
        <dbReference type="SAM" id="Phobius"/>
    </source>
</evidence>
<reference evidence="3 4" key="1">
    <citation type="submission" date="2020-04" db="EMBL/GenBank/DDBJ databases">
        <title>Novosphingobium sp. TW-4 isolated from soil.</title>
        <authorList>
            <person name="Dahal R.H."/>
            <person name="Chaudhary D.K."/>
        </authorList>
    </citation>
    <scope>NUCLEOTIDE SEQUENCE [LARGE SCALE GENOMIC DNA]</scope>
    <source>
        <strain evidence="3 4">TW-4</strain>
    </source>
</reference>
<dbReference type="InterPro" id="IPR012495">
    <property type="entry name" value="TadE-like_dom"/>
</dbReference>
<gene>
    <name evidence="3" type="ORF">HHL27_10245</name>
</gene>
<protein>
    <submittedName>
        <fullName evidence="3">Pilus assembly protein</fullName>
    </submittedName>
</protein>
<dbReference type="EMBL" id="JABBGM010000004">
    <property type="protein sequence ID" value="NML94043.1"/>
    <property type="molecule type" value="Genomic_DNA"/>
</dbReference>
<feature type="domain" description="TadE-like" evidence="2">
    <location>
        <begin position="21"/>
        <end position="61"/>
    </location>
</feature>
<keyword evidence="1" id="KW-0812">Transmembrane</keyword>
<evidence type="ECO:0000259" key="2">
    <source>
        <dbReference type="Pfam" id="PF07811"/>
    </source>
</evidence>
<evidence type="ECO:0000313" key="4">
    <source>
        <dbReference type="Proteomes" id="UP000583556"/>
    </source>
</evidence>
<comment type="caution">
    <text evidence="3">The sequence shown here is derived from an EMBL/GenBank/DDBJ whole genome shotgun (WGS) entry which is preliminary data.</text>
</comment>
<dbReference type="AlphaFoldDB" id="A0A7Y0GAF6"/>
<sequence>MKRTARPLAAKSTGLRAATEGSATIEFALIGPIFILMMMAVFQFSVVMQSYNALGSAAADVQRQVVTQSQAGNVLTSSQMRDIAIARASSAPYFLNSASLTVTAALASPQRITGASEYTLTMSYDAPIFVWITPLSFTTTYTRSIFVKA</sequence>
<keyword evidence="4" id="KW-1185">Reference proteome</keyword>
<name>A0A7Y0GAF6_9SPHN</name>
<keyword evidence="1" id="KW-1133">Transmembrane helix</keyword>
<organism evidence="3 4">
    <name type="scientific">Novosphingobium olei</name>
    <dbReference type="NCBI Taxonomy" id="2728851"/>
    <lineage>
        <taxon>Bacteria</taxon>
        <taxon>Pseudomonadati</taxon>
        <taxon>Pseudomonadota</taxon>
        <taxon>Alphaproteobacteria</taxon>
        <taxon>Sphingomonadales</taxon>
        <taxon>Sphingomonadaceae</taxon>
        <taxon>Novosphingobium</taxon>
    </lineage>
</organism>
<accession>A0A7Y0GAF6</accession>
<dbReference type="RefSeq" id="WP_169493321.1">
    <property type="nucleotide sequence ID" value="NZ_AP029021.1"/>
</dbReference>
<evidence type="ECO:0000313" key="3">
    <source>
        <dbReference type="EMBL" id="NML94043.1"/>
    </source>
</evidence>
<dbReference type="Proteomes" id="UP000583556">
    <property type="component" value="Unassembled WGS sequence"/>
</dbReference>
<feature type="transmembrane region" description="Helical" evidence="1">
    <location>
        <begin position="21"/>
        <end position="42"/>
    </location>
</feature>
<proteinExistence type="predicted"/>
<keyword evidence="1" id="KW-0472">Membrane</keyword>